<dbReference type="AlphaFoldDB" id="A0A495K390"/>
<evidence type="ECO:0000313" key="2">
    <source>
        <dbReference type="EMBL" id="RKR95014.1"/>
    </source>
</evidence>
<gene>
    <name evidence="2" type="ORF">DFJ75_1822</name>
</gene>
<proteinExistence type="predicted"/>
<sequence>MAQAVEREKAGVSDEQGRAAGGPGGARSGSEAEAWRTLVLGVLERVDHFASVLLDENGAAARRAAGATGDGASFVATDFAGQARLAFDTIIDEAGDLLWQLLSQLIAILEAVQQALEQVIGARPEPGPHRPAGTSARDAGYQPITVLFEPVGDVPRGDP</sequence>
<name>A0A495K390_WILMA</name>
<accession>A0A495K390</accession>
<organism evidence="2 3">
    <name type="scientific">Williamsia marianensis</name>
    <dbReference type="NCBI Taxonomy" id="85044"/>
    <lineage>
        <taxon>Bacteria</taxon>
        <taxon>Bacillati</taxon>
        <taxon>Actinomycetota</taxon>
        <taxon>Actinomycetes</taxon>
        <taxon>Mycobacteriales</taxon>
        <taxon>Nocardiaceae</taxon>
        <taxon>Williamsia</taxon>
    </lineage>
</organism>
<dbReference type="EMBL" id="RBKV01000001">
    <property type="protein sequence ID" value="RKR95014.1"/>
    <property type="molecule type" value="Genomic_DNA"/>
</dbReference>
<dbReference type="RefSeq" id="WP_062799544.1">
    <property type="nucleotide sequence ID" value="NZ_CBCRXS010000004.1"/>
</dbReference>
<protein>
    <submittedName>
        <fullName evidence="2">Uncharacterized protein</fullName>
    </submittedName>
</protein>
<dbReference type="Proteomes" id="UP000274762">
    <property type="component" value="Unassembled WGS sequence"/>
</dbReference>
<dbReference type="OrthoDB" id="4578621at2"/>
<feature type="region of interest" description="Disordered" evidence="1">
    <location>
        <begin position="1"/>
        <end position="29"/>
    </location>
</feature>
<feature type="compositionally biased region" description="Basic and acidic residues" evidence="1">
    <location>
        <begin position="1"/>
        <end position="17"/>
    </location>
</feature>
<evidence type="ECO:0000256" key="1">
    <source>
        <dbReference type="SAM" id="MobiDB-lite"/>
    </source>
</evidence>
<evidence type="ECO:0000313" key="3">
    <source>
        <dbReference type="Proteomes" id="UP000274762"/>
    </source>
</evidence>
<reference evidence="2 3" key="1">
    <citation type="submission" date="2018-10" db="EMBL/GenBank/DDBJ databases">
        <title>Sequencing the genomes of 1000 actinobacteria strains.</title>
        <authorList>
            <person name="Klenk H.-P."/>
        </authorList>
    </citation>
    <scope>NUCLEOTIDE SEQUENCE [LARGE SCALE GENOMIC DNA]</scope>
    <source>
        <strain evidence="2 3">DSM 44343</strain>
    </source>
</reference>
<comment type="caution">
    <text evidence="2">The sequence shown here is derived from an EMBL/GenBank/DDBJ whole genome shotgun (WGS) entry which is preliminary data.</text>
</comment>